<dbReference type="Gene3D" id="3.30.70.100">
    <property type="match status" value="1"/>
</dbReference>
<feature type="transmembrane region" description="Helical" evidence="7">
    <location>
        <begin position="726"/>
        <end position="745"/>
    </location>
</feature>
<dbReference type="PROSITE" id="PS50846">
    <property type="entry name" value="HMA_2"/>
    <property type="match status" value="1"/>
</dbReference>
<dbReference type="Pfam" id="PF00122">
    <property type="entry name" value="E1-E2_ATPase"/>
    <property type="match status" value="1"/>
</dbReference>
<dbReference type="SUPFAM" id="SSF55008">
    <property type="entry name" value="HMA, heavy metal-associated domain"/>
    <property type="match status" value="1"/>
</dbReference>
<dbReference type="InterPro" id="IPR008250">
    <property type="entry name" value="ATPase_P-typ_transduc_dom_A_sf"/>
</dbReference>
<organism evidence="9 10">
    <name type="scientific">Prunus persica</name>
    <name type="common">Peach</name>
    <name type="synonym">Amygdalus persica</name>
    <dbReference type="NCBI Taxonomy" id="3760"/>
    <lineage>
        <taxon>Eukaryota</taxon>
        <taxon>Viridiplantae</taxon>
        <taxon>Streptophyta</taxon>
        <taxon>Embryophyta</taxon>
        <taxon>Tracheophyta</taxon>
        <taxon>Spermatophyta</taxon>
        <taxon>Magnoliopsida</taxon>
        <taxon>eudicotyledons</taxon>
        <taxon>Gunneridae</taxon>
        <taxon>Pentapetalae</taxon>
        <taxon>rosids</taxon>
        <taxon>fabids</taxon>
        <taxon>Rosales</taxon>
        <taxon>Rosaceae</taxon>
        <taxon>Amygdaloideae</taxon>
        <taxon>Amygdaleae</taxon>
        <taxon>Prunus</taxon>
    </lineage>
</organism>
<dbReference type="InterPro" id="IPR023214">
    <property type="entry name" value="HAD_sf"/>
</dbReference>
<dbReference type="PANTHER" id="PTHR43520:SF19">
    <property type="entry name" value="COPPER-TRANSPORTING ATPASE PAA2, CHLOROPLASTIC"/>
    <property type="match status" value="1"/>
</dbReference>
<keyword evidence="6 7" id="KW-0472">Membrane</keyword>
<evidence type="ECO:0000313" key="10">
    <source>
        <dbReference type="Proteomes" id="UP000006882"/>
    </source>
</evidence>
<dbReference type="CDD" id="cd00371">
    <property type="entry name" value="HMA"/>
    <property type="match status" value="1"/>
</dbReference>
<dbReference type="Pfam" id="PF00403">
    <property type="entry name" value="HMA"/>
    <property type="match status" value="1"/>
</dbReference>
<dbReference type="AlphaFoldDB" id="A0A251RAP5"/>
<reference evidence="9 10" key="1">
    <citation type="journal article" date="2013" name="Nat. Genet.">
        <title>The high-quality draft genome of peach (Prunus persica) identifies unique patterns of genetic diversity, domestication and genome evolution.</title>
        <authorList>
            <consortium name="International Peach Genome Initiative"/>
            <person name="Verde I."/>
            <person name="Abbott A.G."/>
            <person name="Scalabrin S."/>
            <person name="Jung S."/>
            <person name="Shu S."/>
            <person name="Marroni F."/>
            <person name="Zhebentyayeva T."/>
            <person name="Dettori M.T."/>
            <person name="Grimwood J."/>
            <person name="Cattonaro F."/>
            <person name="Zuccolo A."/>
            <person name="Rossini L."/>
            <person name="Jenkins J."/>
            <person name="Vendramin E."/>
            <person name="Meisel L.A."/>
            <person name="Decroocq V."/>
            <person name="Sosinski B."/>
            <person name="Prochnik S."/>
            <person name="Mitros T."/>
            <person name="Policriti A."/>
            <person name="Cipriani G."/>
            <person name="Dondini L."/>
            <person name="Ficklin S."/>
            <person name="Goodstein D.M."/>
            <person name="Xuan P."/>
            <person name="Del Fabbro C."/>
            <person name="Aramini V."/>
            <person name="Copetti D."/>
            <person name="Gonzalez S."/>
            <person name="Horner D.S."/>
            <person name="Falchi R."/>
            <person name="Lucas S."/>
            <person name="Mica E."/>
            <person name="Maldonado J."/>
            <person name="Lazzari B."/>
            <person name="Bielenberg D."/>
            <person name="Pirona R."/>
            <person name="Miculan M."/>
            <person name="Barakat A."/>
            <person name="Testolin R."/>
            <person name="Stella A."/>
            <person name="Tartarini S."/>
            <person name="Tonutti P."/>
            <person name="Arus P."/>
            <person name="Orellana A."/>
            <person name="Wells C."/>
            <person name="Main D."/>
            <person name="Vizzotto G."/>
            <person name="Silva H."/>
            <person name="Salamini F."/>
            <person name="Schmutz J."/>
            <person name="Morgante M."/>
            <person name="Rokhsar D.S."/>
        </authorList>
    </citation>
    <scope>NUCLEOTIDE SEQUENCE [LARGE SCALE GENOMIC DNA]</scope>
    <source>
        <strain evidence="10">cv. Nemared</strain>
    </source>
</reference>
<evidence type="ECO:0000256" key="7">
    <source>
        <dbReference type="SAM" id="Phobius"/>
    </source>
</evidence>
<comment type="subcellular location">
    <subcellularLocation>
        <location evidence="1">Membrane</location>
    </subcellularLocation>
</comment>
<dbReference type="Gene3D" id="3.40.50.1000">
    <property type="entry name" value="HAD superfamily/HAD-like"/>
    <property type="match status" value="1"/>
</dbReference>
<dbReference type="Gramene" id="ONI33072">
    <property type="protein sequence ID" value="ONI33072"/>
    <property type="gene ID" value="PRUPE_1G403700"/>
</dbReference>
<evidence type="ECO:0000256" key="6">
    <source>
        <dbReference type="ARBA" id="ARBA00023136"/>
    </source>
</evidence>
<dbReference type="InterPro" id="IPR001757">
    <property type="entry name" value="P_typ_ATPase"/>
</dbReference>
<feature type="transmembrane region" description="Helical" evidence="7">
    <location>
        <begin position="458"/>
        <end position="476"/>
    </location>
</feature>
<dbReference type="PRINTS" id="PR00119">
    <property type="entry name" value="CATATPASE"/>
</dbReference>
<dbReference type="InterPro" id="IPR036163">
    <property type="entry name" value="HMA_dom_sf"/>
</dbReference>
<keyword evidence="10" id="KW-1185">Reference proteome</keyword>
<keyword evidence="3" id="KW-0479">Metal-binding</keyword>
<dbReference type="PANTHER" id="PTHR43520">
    <property type="entry name" value="ATP7, ISOFORM B"/>
    <property type="match status" value="1"/>
</dbReference>
<accession>A0A251RAP5</accession>
<dbReference type="NCBIfam" id="TIGR01494">
    <property type="entry name" value="ATPase_P-type"/>
    <property type="match status" value="2"/>
</dbReference>
<dbReference type="SUPFAM" id="SSF81665">
    <property type="entry name" value="Calcium ATPase, transmembrane domain M"/>
    <property type="match status" value="1"/>
</dbReference>
<dbReference type="SUPFAM" id="SSF56784">
    <property type="entry name" value="HAD-like"/>
    <property type="match status" value="1"/>
</dbReference>
<dbReference type="SUPFAM" id="SSF81653">
    <property type="entry name" value="Calcium ATPase, transduction domain A"/>
    <property type="match status" value="1"/>
</dbReference>
<feature type="domain" description="HMA" evidence="8">
    <location>
        <begin position="82"/>
        <end position="154"/>
    </location>
</feature>
<evidence type="ECO:0000259" key="8">
    <source>
        <dbReference type="PROSITE" id="PS50846"/>
    </source>
</evidence>
<dbReference type="EMBL" id="CM007651">
    <property type="protein sequence ID" value="ONI33072.1"/>
    <property type="molecule type" value="Genomic_DNA"/>
</dbReference>
<dbReference type="Proteomes" id="UP000006882">
    <property type="component" value="Chromosome G1"/>
</dbReference>
<keyword evidence="4" id="KW-1278">Translocase</keyword>
<dbReference type="InterPro" id="IPR036412">
    <property type="entry name" value="HAD-like_sf"/>
</dbReference>
<feature type="transmembrane region" description="Helical" evidence="7">
    <location>
        <begin position="757"/>
        <end position="777"/>
    </location>
</feature>
<evidence type="ECO:0000313" key="9">
    <source>
        <dbReference type="EMBL" id="ONI33072.1"/>
    </source>
</evidence>
<evidence type="ECO:0000256" key="3">
    <source>
        <dbReference type="ARBA" id="ARBA00022723"/>
    </source>
</evidence>
<protein>
    <recommendedName>
        <fullName evidence="8">HMA domain-containing protein</fullName>
    </recommendedName>
</protein>
<keyword evidence="5 7" id="KW-1133">Transmembrane helix</keyword>
<evidence type="ECO:0000256" key="1">
    <source>
        <dbReference type="ARBA" id="ARBA00004370"/>
    </source>
</evidence>
<evidence type="ECO:0000256" key="2">
    <source>
        <dbReference type="ARBA" id="ARBA00022692"/>
    </source>
</evidence>
<dbReference type="FunFam" id="2.70.150.10:FF:000002">
    <property type="entry name" value="Copper-transporting ATPase 1, putative"/>
    <property type="match status" value="1"/>
</dbReference>
<dbReference type="GO" id="GO:0016020">
    <property type="term" value="C:membrane"/>
    <property type="evidence" value="ECO:0007669"/>
    <property type="project" value="UniProtKB-SubCell"/>
</dbReference>
<dbReference type="Gene3D" id="2.70.150.10">
    <property type="entry name" value="Calcium-transporting ATPase, cytoplasmic transduction domain A"/>
    <property type="match status" value="1"/>
</dbReference>
<evidence type="ECO:0000256" key="4">
    <source>
        <dbReference type="ARBA" id="ARBA00022967"/>
    </source>
</evidence>
<dbReference type="InterPro" id="IPR006121">
    <property type="entry name" value="HMA_dom"/>
</dbReference>
<evidence type="ECO:0000256" key="5">
    <source>
        <dbReference type="ARBA" id="ARBA00022989"/>
    </source>
</evidence>
<dbReference type="GO" id="GO:0016887">
    <property type="term" value="F:ATP hydrolysis activity"/>
    <property type="evidence" value="ECO:0007669"/>
    <property type="project" value="InterPro"/>
</dbReference>
<gene>
    <name evidence="9" type="ORF">PRUPE_1G403700</name>
</gene>
<keyword evidence="2 7" id="KW-0812">Transmembrane</keyword>
<dbReference type="Pfam" id="PF00702">
    <property type="entry name" value="Hydrolase"/>
    <property type="match status" value="1"/>
</dbReference>
<dbReference type="GO" id="GO:0046872">
    <property type="term" value="F:metal ion binding"/>
    <property type="evidence" value="ECO:0007669"/>
    <property type="project" value="UniProtKB-KW"/>
</dbReference>
<dbReference type="InterPro" id="IPR059000">
    <property type="entry name" value="ATPase_P-type_domA"/>
</dbReference>
<proteinExistence type="predicted"/>
<dbReference type="GO" id="GO:0005524">
    <property type="term" value="F:ATP binding"/>
    <property type="evidence" value="ECO:0007669"/>
    <property type="project" value="InterPro"/>
</dbReference>
<name>A0A251RAP5_PRUPE</name>
<dbReference type="InterPro" id="IPR023298">
    <property type="entry name" value="ATPase_P-typ_TM_dom_sf"/>
</dbReference>
<sequence length="787" mass="83674">MVNGMLRLALSPDPKLLFSYSSSSNVDRFAFNFKPHLPQRRRSNLFLQPRSNSNFTLSSSLQASANTAALQQVQQEPRAAETSVLLDVSGMMCGGCVSRVKSVLSADERVDSVAVNMLTETAAIKLRPEVAADGVETVAESLAGRLTECGFASKRRASGMGVTESVRKWKETMKKKEEMLVKSRNRVIFAWTLVALCCGSHASHILHSLGIHVAHGSFWEVLHNSYAKAGLASGALLGPGRDLLFDGLRALKKGSPNMNSLVGFGSLAAFTISAVSLLNPGLQWDASFFDEPVMLLGFVLLGRSLEERARIRASSDMNELLSLINTQSRLVIASSENDSSADSVLCADAICVEVPTDDIRVGDSVLVLPGETIPVDGRVLAGRSVVDESMLTGESLPVFKEKDLTVSAGTINWDGPLRVEASSTGSNSMISKIVRMVEDAQGNEAPIQRLADSIAGPFVYSIMTLSATTFAFWYYIGTQIFPDVLLNDIAGPDGDPLLLSLKLAVDVLVVSCPCALGLATPTAILVGTSLGARQGLLVRGADVLERLANIDYIALDKAVRQTSEGITPSGYSKTIVYVGREGEGIIGAIAISDSLRHDAEFTVTRLQQKGIRTVLFSGDREEAVVTIAKAVGIENEFIKSSLTPQGKSGAISSLKDEGHRVAMVGDGINDAPSLALADVGIALQVEGQENAASNAASIILLGNKLSQVVDALELAQATMAKVYQNLSWAVAYNVIAIPIAAGVLLPQYDFAMTPSLSGGMMALSSIFVVTNSLLLQLHRSDGSRKIS</sequence>